<sequence length="306" mass="35003">MKKYLMAGLATAIFTSSFLQTGEAFSKQNEASKVVTVEIQQKITNDLVIKKVAQWLKRDSYISRGGNYKEGEYKTFRYKNKTYRYLSKDIDTKKELINYLTKSVTTDYAEQYIKDKGIIVHKGKLAQVEADGGSLLQWNKAKAKYDSTIGKEKIYKLTVPVGDTGQYEQFNVSFRYVKSKGWKISKAPSLVTINLDIPFNINPAFIFFKYLFVDTNVSKAQFTKPHILDVDMFKQGITKLEVRTLTELARNEKQVEFAATFDVELAPNYKGSLNKGKNQMFFLIENTGEMEFKIVSAGTSPHLKRK</sequence>
<dbReference type="EMBL" id="QWVS01000026">
    <property type="protein sequence ID" value="RID84348.1"/>
    <property type="molecule type" value="Genomic_DNA"/>
</dbReference>
<accession>A0A398B6A9</accession>
<evidence type="ECO:0000313" key="2">
    <source>
        <dbReference type="EMBL" id="RID84348.1"/>
    </source>
</evidence>
<dbReference type="Proteomes" id="UP000266016">
    <property type="component" value="Unassembled WGS sequence"/>
</dbReference>
<dbReference type="InterPro" id="IPR031841">
    <property type="entry name" value="Endopep_inhib"/>
</dbReference>
<dbReference type="Pfam" id="PF16800">
    <property type="entry name" value="Endopep_inhib"/>
    <property type="match status" value="1"/>
</dbReference>
<reference evidence="2 3" key="1">
    <citation type="submission" date="2018-08" db="EMBL/GenBank/DDBJ databases">
        <title>Bacillus jemisoniae sp. nov., Bacillus chryseoplanitiae sp. nov., Bacillus resnikiae sp. nov., and Bacillus frankliniae sp. nov., isolated from Viking spacecraft and associated surfaces.</title>
        <authorList>
            <person name="Seuylemezian A."/>
            <person name="Vaishampayan P."/>
        </authorList>
    </citation>
    <scope>NUCLEOTIDE SEQUENCE [LARGE SCALE GENOMIC DNA]</scope>
    <source>
        <strain evidence="2 3">MA001</strain>
    </source>
</reference>
<dbReference type="AlphaFoldDB" id="A0A398B6A9"/>
<evidence type="ECO:0000313" key="3">
    <source>
        <dbReference type="Proteomes" id="UP000266016"/>
    </source>
</evidence>
<dbReference type="Gene3D" id="3.10.450.420">
    <property type="match status" value="1"/>
</dbReference>
<protein>
    <submittedName>
        <fullName evidence="2">Uncharacterized protein</fullName>
    </submittedName>
</protein>
<organism evidence="2 3">
    <name type="scientific">Peribacillus asahii</name>
    <dbReference type="NCBI Taxonomy" id="228899"/>
    <lineage>
        <taxon>Bacteria</taxon>
        <taxon>Bacillati</taxon>
        <taxon>Bacillota</taxon>
        <taxon>Bacilli</taxon>
        <taxon>Bacillales</taxon>
        <taxon>Bacillaceae</taxon>
        <taxon>Peribacillus</taxon>
    </lineage>
</organism>
<dbReference type="RefSeq" id="WP_119117848.1">
    <property type="nucleotide sequence ID" value="NZ_QWVS01000026.1"/>
</dbReference>
<keyword evidence="3" id="KW-1185">Reference proteome</keyword>
<dbReference type="InterPro" id="IPR053749">
    <property type="entry name" value="TA_system-associated_sf"/>
</dbReference>
<gene>
    <name evidence="2" type="ORF">D1953_14200</name>
</gene>
<name>A0A398B6A9_9BACI</name>
<feature type="chain" id="PRO_5038720384" evidence="1">
    <location>
        <begin position="22"/>
        <end position="306"/>
    </location>
</feature>
<comment type="caution">
    <text evidence="2">The sequence shown here is derived from an EMBL/GenBank/DDBJ whole genome shotgun (WGS) entry which is preliminary data.</text>
</comment>
<keyword evidence="1" id="KW-0732">Signal</keyword>
<feature type="signal peptide" evidence="1">
    <location>
        <begin position="1"/>
        <end position="21"/>
    </location>
</feature>
<proteinExistence type="predicted"/>
<evidence type="ECO:0000256" key="1">
    <source>
        <dbReference type="SAM" id="SignalP"/>
    </source>
</evidence>